<dbReference type="AlphaFoldDB" id="A0A4Q7VNJ7"/>
<evidence type="ECO:0000313" key="2">
    <source>
        <dbReference type="EMBL" id="RZT97757.1"/>
    </source>
</evidence>
<organism evidence="2 3">
    <name type="scientific">Rivibacter subsaxonicus</name>
    <dbReference type="NCBI Taxonomy" id="457575"/>
    <lineage>
        <taxon>Bacteria</taxon>
        <taxon>Pseudomonadati</taxon>
        <taxon>Pseudomonadota</taxon>
        <taxon>Betaproteobacteria</taxon>
        <taxon>Burkholderiales</taxon>
        <taxon>Rivibacter</taxon>
    </lineage>
</organism>
<accession>A0A4Q7VNJ7</accession>
<protein>
    <submittedName>
        <fullName evidence="2">Uncharacterized protein</fullName>
    </submittedName>
</protein>
<keyword evidence="1" id="KW-1133">Transmembrane helix</keyword>
<keyword evidence="3" id="KW-1185">Reference proteome</keyword>
<evidence type="ECO:0000256" key="1">
    <source>
        <dbReference type="SAM" id="Phobius"/>
    </source>
</evidence>
<evidence type="ECO:0000313" key="3">
    <source>
        <dbReference type="Proteomes" id="UP000293671"/>
    </source>
</evidence>
<gene>
    <name evidence="2" type="ORF">EV670_2151</name>
</gene>
<dbReference type="Proteomes" id="UP000293671">
    <property type="component" value="Unassembled WGS sequence"/>
</dbReference>
<name>A0A4Q7VNJ7_9BURK</name>
<dbReference type="OrthoDB" id="8907247at2"/>
<comment type="caution">
    <text evidence="2">The sequence shown here is derived from an EMBL/GenBank/DDBJ whole genome shotgun (WGS) entry which is preliminary data.</text>
</comment>
<dbReference type="EMBL" id="SHKP01000006">
    <property type="protein sequence ID" value="RZT97757.1"/>
    <property type="molecule type" value="Genomic_DNA"/>
</dbReference>
<dbReference type="RefSeq" id="WP_130431898.1">
    <property type="nucleotide sequence ID" value="NZ_SHKP01000006.1"/>
</dbReference>
<reference evidence="2 3" key="1">
    <citation type="submission" date="2019-02" db="EMBL/GenBank/DDBJ databases">
        <title>Genomic Encyclopedia of Type Strains, Phase IV (KMG-IV): sequencing the most valuable type-strain genomes for metagenomic binning, comparative biology and taxonomic classification.</title>
        <authorList>
            <person name="Goeker M."/>
        </authorList>
    </citation>
    <scope>NUCLEOTIDE SEQUENCE [LARGE SCALE GENOMIC DNA]</scope>
    <source>
        <strain evidence="2 3">DSM 19570</strain>
    </source>
</reference>
<keyword evidence="1" id="KW-0812">Transmembrane</keyword>
<feature type="transmembrane region" description="Helical" evidence="1">
    <location>
        <begin position="49"/>
        <end position="66"/>
    </location>
</feature>
<sequence>MKPLEVPAAALLELSLLRDHLLCCAQARSPLHRLRCVAESIDDFMAPRFVTTLALTMVVLAVTTLAG</sequence>
<keyword evidence="1" id="KW-0472">Membrane</keyword>
<proteinExistence type="predicted"/>